<evidence type="ECO:0000313" key="2">
    <source>
        <dbReference type="Proteomes" id="UP000008842"/>
    </source>
</evidence>
<proteinExistence type="predicted"/>
<dbReference type="AlphaFoldDB" id="B2RL37"/>
<dbReference type="HOGENOM" id="CLU_3390760_0_0_10"/>
<reference evidence="1 2" key="1">
    <citation type="journal article" date="2008" name="DNA Res.">
        <title>Determination of the genome sequence of Porphyromonas gingivalis strain ATCC 33277 and genomic comparison with strain W83 revealed extensive genome rearrangements in P. gingivalis.</title>
        <authorList>
            <person name="Naito M."/>
            <person name="Hirakawa H."/>
            <person name="Yamashita A."/>
            <person name="Ohara N."/>
            <person name="Shoji M."/>
            <person name="Yukitake H."/>
            <person name="Nakayama K."/>
            <person name="Toh H."/>
            <person name="Yoshimura F."/>
            <person name="Kuhara S."/>
            <person name="Hattori M."/>
            <person name="Hayashi T."/>
            <person name="Nakayama K."/>
        </authorList>
    </citation>
    <scope>NUCLEOTIDE SEQUENCE [LARGE SCALE GENOMIC DNA]</scope>
    <source>
        <strain evidence="2">ATCC 33277 / DSM 20709 / CIP 103683 / JCM 12257 / NCTC 11834 / 2561</strain>
    </source>
</reference>
<sequence length="32" mass="3615">MYSLKLVSSSITTHVSKADYGKDLEEKERNKG</sequence>
<accession>B2RL37</accession>
<protein>
    <submittedName>
        <fullName evidence="1">Uncharacterized protein</fullName>
    </submittedName>
</protein>
<dbReference type="EMBL" id="AP009380">
    <property type="protein sequence ID" value="BAG34082.1"/>
    <property type="molecule type" value="Genomic_DNA"/>
</dbReference>
<evidence type="ECO:0000313" key="1">
    <source>
        <dbReference type="EMBL" id="BAG34082.1"/>
    </source>
</evidence>
<dbReference type="Proteomes" id="UP000008842">
    <property type="component" value="Chromosome"/>
</dbReference>
<dbReference type="KEGG" id="pgn:PGN_1563"/>
<name>B2RL37_PORG3</name>
<gene>
    <name evidence="1" type="ordered locus">PGN_1563</name>
</gene>
<organism evidence="1 2">
    <name type="scientific">Porphyromonas gingivalis (strain ATCC 33277 / DSM 20709 / CIP 103683 / JCM 12257 / NCTC 11834 / 2561)</name>
    <dbReference type="NCBI Taxonomy" id="431947"/>
    <lineage>
        <taxon>Bacteria</taxon>
        <taxon>Pseudomonadati</taxon>
        <taxon>Bacteroidota</taxon>
        <taxon>Bacteroidia</taxon>
        <taxon>Bacteroidales</taxon>
        <taxon>Porphyromonadaceae</taxon>
        <taxon>Porphyromonas</taxon>
    </lineage>
</organism>